<feature type="domain" description="Fungal lipase-type" evidence="10">
    <location>
        <begin position="103"/>
        <end position="236"/>
    </location>
</feature>
<keyword evidence="5" id="KW-0378">Hydrolase</keyword>
<dbReference type="Proteomes" id="UP000075230">
    <property type="component" value="Unassembled WGS sequence"/>
</dbReference>
<dbReference type="AlphaFoldDB" id="A0A146FG11"/>
<dbReference type="InterPro" id="IPR051299">
    <property type="entry name" value="AB_hydrolase_lip/est"/>
</dbReference>
<evidence type="ECO:0000256" key="7">
    <source>
        <dbReference type="ARBA" id="ARBA00037991"/>
    </source>
</evidence>
<dbReference type="InterPro" id="IPR029058">
    <property type="entry name" value="AB_hydrolase_fold"/>
</dbReference>
<dbReference type="Gene3D" id="3.40.50.1820">
    <property type="entry name" value="alpha/beta hydrolase"/>
    <property type="match status" value="1"/>
</dbReference>
<dbReference type="PANTHER" id="PTHR46640">
    <property type="entry name" value="TRIACYLGLYCEROL LIPASE, PUTATIVE (AFU_ORTHOLOGUE AFUA_6G06510)-RELATED"/>
    <property type="match status" value="1"/>
</dbReference>
<evidence type="ECO:0000256" key="8">
    <source>
        <dbReference type="ARBA" id="ARBA00041313"/>
    </source>
</evidence>
<accession>A0A146FG11</accession>
<evidence type="ECO:0000256" key="4">
    <source>
        <dbReference type="ARBA" id="ARBA00022729"/>
    </source>
</evidence>
<dbReference type="CDD" id="cd00519">
    <property type="entry name" value="Lipase_3"/>
    <property type="match status" value="1"/>
</dbReference>
<comment type="caution">
    <text evidence="11">The sequence shown here is derived from an EMBL/GenBank/DDBJ whole genome shotgun (WGS) entry which is preliminary data.</text>
</comment>
<keyword evidence="3" id="KW-0858">Xylan degradation</keyword>
<feature type="signal peptide" evidence="9">
    <location>
        <begin position="1"/>
        <end position="20"/>
    </location>
</feature>
<gene>
    <name evidence="11" type="ORF">RIB2604_01800760</name>
</gene>
<dbReference type="GO" id="GO:0006629">
    <property type="term" value="P:lipid metabolic process"/>
    <property type="evidence" value="ECO:0007669"/>
    <property type="project" value="InterPro"/>
</dbReference>
<dbReference type="PANTHER" id="PTHR46640:SF1">
    <property type="entry name" value="FUNGAL LIPASE-LIKE DOMAIN-CONTAINING PROTEIN-RELATED"/>
    <property type="match status" value="1"/>
</dbReference>
<keyword evidence="3" id="KW-0119">Carbohydrate metabolism</keyword>
<reference evidence="12" key="2">
    <citation type="submission" date="2016-02" db="EMBL/GenBank/DDBJ databases">
        <title>Genome sequencing of Aspergillus luchuensis NBRC 4314.</title>
        <authorList>
            <person name="Yamada O."/>
        </authorList>
    </citation>
    <scope>NUCLEOTIDE SEQUENCE [LARGE SCALE GENOMIC DNA]</scope>
    <source>
        <strain evidence="12">RIB 2604</strain>
    </source>
</reference>
<keyword evidence="4 9" id="KW-0732">Signal</keyword>
<evidence type="ECO:0000313" key="12">
    <source>
        <dbReference type="Proteomes" id="UP000075230"/>
    </source>
</evidence>
<name>A0A146FG11_ASPKA</name>
<dbReference type="Pfam" id="PF01764">
    <property type="entry name" value="Lipase_3"/>
    <property type="match status" value="1"/>
</dbReference>
<keyword evidence="2" id="KW-0719">Serine esterase</keyword>
<evidence type="ECO:0000256" key="1">
    <source>
        <dbReference type="ARBA" id="ARBA00013091"/>
    </source>
</evidence>
<comment type="catalytic activity">
    <reaction evidence="6">
        <text>feruloyl-polysaccharide + H2O = ferulate + polysaccharide.</text>
        <dbReference type="EC" id="3.1.1.73"/>
    </reaction>
</comment>
<dbReference type="EC" id="3.1.1.73" evidence="1"/>
<evidence type="ECO:0000313" key="11">
    <source>
        <dbReference type="EMBL" id="GAT24251.1"/>
    </source>
</evidence>
<evidence type="ECO:0000256" key="2">
    <source>
        <dbReference type="ARBA" id="ARBA00022487"/>
    </source>
</evidence>
<proteinExistence type="inferred from homology"/>
<dbReference type="SUPFAM" id="SSF53474">
    <property type="entry name" value="alpha/beta-Hydrolases"/>
    <property type="match status" value="1"/>
</dbReference>
<protein>
    <recommendedName>
        <fullName evidence="1">feruloyl esterase</fullName>
        <ecNumber evidence="1">3.1.1.73</ecNumber>
    </recommendedName>
    <alternativeName>
        <fullName evidence="8">Ferulic acid esterase A</fullName>
    </alternativeName>
</protein>
<dbReference type="EMBL" id="BCWF01000018">
    <property type="protein sequence ID" value="GAT24251.1"/>
    <property type="molecule type" value="Genomic_DNA"/>
</dbReference>
<comment type="similarity">
    <text evidence="7">Belongs to the AB hydrolase superfamily. FaeA family.</text>
</comment>
<dbReference type="GO" id="GO:0030600">
    <property type="term" value="F:feruloyl esterase activity"/>
    <property type="evidence" value="ECO:0007669"/>
    <property type="project" value="UniProtKB-EC"/>
</dbReference>
<organism evidence="11 12">
    <name type="scientific">Aspergillus kawachii</name>
    <name type="common">White koji mold</name>
    <name type="synonym">Aspergillus awamori var. kawachi</name>
    <dbReference type="NCBI Taxonomy" id="1069201"/>
    <lineage>
        <taxon>Eukaryota</taxon>
        <taxon>Fungi</taxon>
        <taxon>Dikarya</taxon>
        <taxon>Ascomycota</taxon>
        <taxon>Pezizomycotina</taxon>
        <taxon>Eurotiomycetes</taxon>
        <taxon>Eurotiomycetidae</taxon>
        <taxon>Eurotiales</taxon>
        <taxon>Aspergillaceae</taxon>
        <taxon>Aspergillus</taxon>
        <taxon>Aspergillus subgen. Circumdati</taxon>
    </lineage>
</organism>
<reference evidence="11 12" key="1">
    <citation type="journal article" date="2016" name="DNA Res.">
        <title>Genome sequence of Aspergillus luchuensis NBRC 4314.</title>
        <authorList>
            <person name="Yamada O."/>
            <person name="Machida M."/>
            <person name="Hosoyama A."/>
            <person name="Goto M."/>
            <person name="Takahashi T."/>
            <person name="Futagami T."/>
            <person name="Yamagata Y."/>
            <person name="Takeuchi M."/>
            <person name="Kobayashi T."/>
            <person name="Koike H."/>
            <person name="Abe K."/>
            <person name="Asai K."/>
            <person name="Arita M."/>
            <person name="Fujita N."/>
            <person name="Fukuda K."/>
            <person name="Higa K."/>
            <person name="Horikawa H."/>
            <person name="Ishikawa T."/>
            <person name="Jinno K."/>
            <person name="Kato Y."/>
            <person name="Kirimura K."/>
            <person name="Mizutani O."/>
            <person name="Nakasone K."/>
            <person name="Sano M."/>
            <person name="Shiraishi Y."/>
            <person name="Tsukahara M."/>
            <person name="Gomi K."/>
        </authorList>
    </citation>
    <scope>NUCLEOTIDE SEQUENCE [LARGE SCALE GENOMIC DNA]</scope>
    <source>
        <strain evidence="11 12">RIB 2604</strain>
    </source>
</reference>
<evidence type="ECO:0000256" key="5">
    <source>
        <dbReference type="ARBA" id="ARBA00022801"/>
    </source>
</evidence>
<dbReference type="GO" id="GO:0045493">
    <property type="term" value="P:xylan catabolic process"/>
    <property type="evidence" value="ECO:0007669"/>
    <property type="project" value="UniProtKB-KW"/>
</dbReference>
<sequence length="302" mass="31974">MRVGKSTLFGGLALTPLALAGPMLQSRATADTAEWTELHRAAQLSSAAYTGCTGTAFDVTITKQINELTTDTQVCAVLLSSLFILTNYKGFIGYSTEKKRITVAMRGSTSATDIANDVDTTLVEPSLSGVNFPSGAKMMHGIFSPWSSVHDDVISEVKSLVEQYPDYTIESTGHSLGGSLTYISYIALAQNFPGKTIISNALAAYPIGNEDFANFGASQNGTLNRGNNADDGVPNMYVMWPWDFVHYGTEYYSSGTQASTVKCSGERDTSCSAGNGQVGVTAGHFSNFGISMGLAGCSSSLF</sequence>
<evidence type="ECO:0000259" key="10">
    <source>
        <dbReference type="Pfam" id="PF01764"/>
    </source>
</evidence>
<dbReference type="VEuPathDB" id="FungiDB:ASPFODRAFT_32770"/>
<dbReference type="InterPro" id="IPR002921">
    <property type="entry name" value="Fungal_lipase-type"/>
</dbReference>
<evidence type="ECO:0000256" key="3">
    <source>
        <dbReference type="ARBA" id="ARBA00022651"/>
    </source>
</evidence>
<evidence type="ECO:0000256" key="9">
    <source>
        <dbReference type="SAM" id="SignalP"/>
    </source>
</evidence>
<feature type="chain" id="PRO_5007523837" description="feruloyl esterase" evidence="9">
    <location>
        <begin position="21"/>
        <end position="302"/>
    </location>
</feature>
<keyword evidence="3" id="KW-0624">Polysaccharide degradation</keyword>
<evidence type="ECO:0000256" key="6">
    <source>
        <dbReference type="ARBA" id="ARBA00034075"/>
    </source>
</evidence>